<gene>
    <name evidence="1" type="ORF">FA048_19300</name>
</gene>
<sequence>MIFISACNYGDHIKEHPVYFDLETYFKQEAVRLAKKNQPIDKTVIINGKAEQKKLIINNWEQEFNSFIDADINKASWKGSFIFTKSDQLEIYTSNSKKIPVKKIEIAYVNEKVKSIRVFIVNTNDLYTSKDSLTYYPDSLYEIKKTQKIKLMDGKQYQVIGKFK</sequence>
<dbReference type="EMBL" id="SWBR01000007">
    <property type="protein sequence ID" value="TKC04610.1"/>
    <property type="molecule type" value="Genomic_DNA"/>
</dbReference>
<organism evidence="1 2">
    <name type="scientific">Pedobacter polaris</name>
    <dbReference type="NCBI Taxonomy" id="2571273"/>
    <lineage>
        <taxon>Bacteria</taxon>
        <taxon>Pseudomonadati</taxon>
        <taxon>Bacteroidota</taxon>
        <taxon>Sphingobacteriia</taxon>
        <taxon>Sphingobacteriales</taxon>
        <taxon>Sphingobacteriaceae</taxon>
        <taxon>Pedobacter</taxon>
    </lineage>
</organism>
<comment type="caution">
    <text evidence="1">The sequence shown here is derived from an EMBL/GenBank/DDBJ whole genome shotgun (WGS) entry which is preliminary data.</text>
</comment>
<reference evidence="1 2" key="1">
    <citation type="submission" date="2019-04" db="EMBL/GenBank/DDBJ databases">
        <title>Pedobacter sp. RP-3-22 sp. nov., isolated from Arctic soil.</title>
        <authorList>
            <person name="Dahal R.H."/>
            <person name="Kim D.-U."/>
        </authorList>
    </citation>
    <scope>NUCLEOTIDE SEQUENCE [LARGE SCALE GENOMIC DNA]</scope>
    <source>
        <strain evidence="1 2">RP-3-22</strain>
    </source>
</reference>
<proteinExistence type="predicted"/>
<dbReference type="RefSeq" id="WP_136844246.1">
    <property type="nucleotide sequence ID" value="NZ_SWBR01000007.1"/>
</dbReference>
<name>A0A4U1CIP2_9SPHI</name>
<evidence type="ECO:0000313" key="1">
    <source>
        <dbReference type="EMBL" id="TKC04610.1"/>
    </source>
</evidence>
<dbReference type="OrthoDB" id="794757at2"/>
<dbReference type="AlphaFoldDB" id="A0A4U1CIP2"/>
<accession>A0A4U1CIP2</accession>
<dbReference type="Proteomes" id="UP000309488">
    <property type="component" value="Unassembled WGS sequence"/>
</dbReference>
<protein>
    <submittedName>
        <fullName evidence="1">Uncharacterized protein</fullName>
    </submittedName>
</protein>
<evidence type="ECO:0000313" key="2">
    <source>
        <dbReference type="Proteomes" id="UP000309488"/>
    </source>
</evidence>
<keyword evidence="2" id="KW-1185">Reference proteome</keyword>